<accession>A0AAV7W5Q4</accession>
<name>A0AAV7W5Q4_PLEWA</name>
<protein>
    <submittedName>
        <fullName evidence="1">Uncharacterized protein</fullName>
    </submittedName>
</protein>
<dbReference type="AlphaFoldDB" id="A0AAV7W5Q4"/>
<gene>
    <name evidence="1" type="ORF">NDU88_003667</name>
</gene>
<dbReference type="Proteomes" id="UP001066276">
    <property type="component" value="Chromosome 1_2"/>
</dbReference>
<reference evidence="1" key="1">
    <citation type="journal article" date="2022" name="bioRxiv">
        <title>Sequencing and chromosome-scale assembly of the giantPleurodeles waltlgenome.</title>
        <authorList>
            <person name="Brown T."/>
            <person name="Elewa A."/>
            <person name="Iarovenko S."/>
            <person name="Subramanian E."/>
            <person name="Araus A.J."/>
            <person name="Petzold A."/>
            <person name="Susuki M."/>
            <person name="Suzuki K.-i.T."/>
            <person name="Hayashi T."/>
            <person name="Toyoda A."/>
            <person name="Oliveira C."/>
            <person name="Osipova E."/>
            <person name="Leigh N.D."/>
            <person name="Simon A."/>
            <person name="Yun M.H."/>
        </authorList>
    </citation>
    <scope>NUCLEOTIDE SEQUENCE</scope>
    <source>
        <strain evidence="1">20211129_DDA</strain>
        <tissue evidence="1">Liver</tissue>
    </source>
</reference>
<evidence type="ECO:0000313" key="1">
    <source>
        <dbReference type="EMBL" id="KAJ1208281.1"/>
    </source>
</evidence>
<proteinExistence type="predicted"/>
<organism evidence="1 2">
    <name type="scientific">Pleurodeles waltl</name>
    <name type="common">Iberian ribbed newt</name>
    <dbReference type="NCBI Taxonomy" id="8319"/>
    <lineage>
        <taxon>Eukaryota</taxon>
        <taxon>Metazoa</taxon>
        <taxon>Chordata</taxon>
        <taxon>Craniata</taxon>
        <taxon>Vertebrata</taxon>
        <taxon>Euteleostomi</taxon>
        <taxon>Amphibia</taxon>
        <taxon>Batrachia</taxon>
        <taxon>Caudata</taxon>
        <taxon>Salamandroidea</taxon>
        <taxon>Salamandridae</taxon>
        <taxon>Pleurodelinae</taxon>
        <taxon>Pleurodeles</taxon>
    </lineage>
</organism>
<sequence>MRRRARPAPGLQERGLFGSGGPPCAAVSAQEKAMCSRWSEVRGGAAWGGLWWSNRATAPVTLWARASGGLWPGGVACRSEACLALEEAGSAAALRGQGPSGQRCRWSAGAPGNWWPGGPPTWWGTQPWILWSGGLAMGLLAVDPCWRSPMVIVAGRAGPGRAFWAFRRK</sequence>
<comment type="caution">
    <text evidence="1">The sequence shown here is derived from an EMBL/GenBank/DDBJ whole genome shotgun (WGS) entry which is preliminary data.</text>
</comment>
<dbReference type="EMBL" id="JANPWB010000002">
    <property type="protein sequence ID" value="KAJ1208281.1"/>
    <property type="molecule type" value="Genomic_DNA"/>
</dbReference>
<evidence type="ECO:0000313" key="2">
    <source>
        <dbReference type="Proteomes" id="UP001066276"/>
    </source>
</evidence>
<keyword evidence="2" id="KW-1185">Reference proteome</keyword>